<keyword evidence="4" id="KW-1185">Reference proteome</keyword>
<dbReference type="Proteomes" id="UP001464891">
    <property type="component" value="Unassembled WGS sequence"/>
</dbReference>
<comment type="caution">
    <text evidence="3">The sequence shown here is derived from an EMBL/GenBank/DDBJ whole genome shotgun (WGS) entry which is preliminary data.</text>
</comment>
<keyword evidence="2" id="KW-0812">Transmembrane</keyword>
<gene>
    <name evidence="3" type="ORF">NC998_20140</name>
</gene>
<keyword evidence="2" id="KW-1133">Transmembrane helix</keyword>
<feature type="compositionally biased region" description="Pro residues" evidence="1">
    <location>
        <begin position="23"/>
        <end position="36"/>
    </location>
</feature>
<sequence length="116" mass="12517">MNQHPFDPSDSHLNGNNGSGQKMPPPTPIPPTPPLVEPETLPLVEPEAEQAKQERLRATQQSFKRLYLILLAVGLSIGAVLAVGVAILLDRFGLSDPPSRCNRNSIGCFQNAPPET</sequence>
<reference evidence="3 4" key="1">
    <citation type="submission" date="2022-04" db="EMBL/GenBank/DDBJ databases">
        <title>Positive selection, recombination, and allopatry shape intraspecific diversity of widespread and dominant cyanobacteria.</title>
        <authorList>
            <person name="Wei J."/>
            <person name="Shu W."/>
            <person name="Hu C."/>
        </authorList>
    </citation>
    <scope>NUCLEOTIDE SEQUENCE [LARGE SCALE GENOMIC DNA]</scope>
    <source>
        <strain evidence="3 4">GB2-A4</strain>
    </source>
</reference>
<evidence type="ECO:0000313" key="4">
    <source>
        <dbReference type="Proteomes" id="UP001464891"/>
    </source>
</evidence>
<evidence type="ECO:0000256" key="1">
    <source>
        <dbReference type="SAM" id="MobiDB-lite"/>
    </source>
</evidence>
<dbReference type="RefSeq" id="WP_190440125.1">
    <property type="nucleotide sequence ID" value="NZ_JAMPKM010000014.1"/>
</dbReference>
<protein>
    <submittedName>
        <fullName evidence="3">Uncharacterized protein</fullName>
    </submittedName>
</protein>
<evidence type="ECO:0000256" key="2">
    <source>
        <dbReference type="SAM" id="Phobius"/>
    </source>
</evidence>
<feature type="compositionally biased region" description="Polar residues" evidence="1">
    <location>
        <begin position="11"/>
        <end position="20"/>
    </location>
</feature>
<dbReference type="EMBL" id="JAMPKM010000014">
    <property type="protein sequence ID" value="MEP0819414.1"/>
    <property type="molecule type" value="Genomic_DNA"/>
</dbReference>
<organism evidence="3 4">
    <name type="scientific">Trichocoleus desertorum GB2-A4</name>
    <dbReference type="NCBI Taxonomy" id="2933944"/>
    <lineage>
        <taxon>Bacteria</taxon>
        <taxon>Bacillati</taxon>
        <taxon>Cyanobacteriota</taxon>
        <taxon>Cyanophyceae</taxon>
        <taxon>Leptolyngbyales</taxon>
        <taxon>Trichocoleusaceae</taxon>
        <taxon>Trichocoleus</taxon>
    </lineage>
</organism>
<accession>A0ABV0JC95</accession>
<evidence type="ECO:0000313" key="3">
    <source>
        <dbReference type="EMBL" id="MEP0819414.1"/>
    </source>
</evidence>
<name>A0ABV0JC95_9CYAN</name>
<proteinExistence type="predicted"/>
<feature type="transmembrane region" description="Helical" evidence="2">
    <location>
        <begin position="66"/>
        <end position="89"/>
    </location>
</feature>
<keyword evidence="2" id="KW-0472">Membrane</keyword>
<feature type="region of interest" description="Disordered" evidence="1">
    <location>
        <begin position="1"/>
        <end position="39"/>
    </location>
</feature>